<proteinExistence type="predicted"/>
<gene>
    <name evidence="1" type="ORF">SCARUB_00639</name>
</gene>
<organism evidence="1 2">
    <name type="scientific">Candidatus Scalindua rubra</name>
    <dbReference type="NCBI Taxonomy" id="1872076"/>
    <lineage>
        <taxon>Bacteria</taxon>
        <taxon>Pseudomonadati</taxon>
        <taxon>Planctomycetota</taxon>
        <taxon>Candidatus Brocadiia</taxon>
        <taxon>Candidatus Brocadiales</taxon>
        <taxon>Candidatus Scalinduaceae</taxon>
        <taxon>Candidatus Scalindua</taxon>
    </lineage>
</organism>
<evidence type="ECO:0000313" key="2">
    <source>
        <dbReference type="Proteomes" id="UP000094056"/>
    </source>
</evidence>
<comment type="caution">
    <text evidence="1">The sequence shown here is derived from an EMBL/GenBank/DDBJ whole genome shotgun (WGS) entry which is preliminary data.</text>
</comment>
<dbReference type="AlphaFoldDB" id="A0A1E3XF55"/>
<dbReference type="Proteomes" id="UP000094056">
    <property type="component" value="Unassembled WGS sequence"/>
</dbReference>
<sequence>MNADYKDFKRKVFDNITKLSLALKSSYLYVSVKICVLFDLK</sequence>
<name>A0A1E3XF55_9BACT</name>
<accession>A0A1E3XF55</accession>
<evidence type="ECO:0000313" key="1">
    <source>
        <dbReference type="EMBL" id="ODS34265.1"/>
    </source>
</evidence>
<reference evidence="1 2" key="1">
    <citation type="submission" date="2016-07" db="EMBL/GenBank/DDBJ databases">
        <title>Draft genome of Scalindua rubra, obtained from a brine-seawater interface in the Red Sea, sheds light on salt adaptation in anammox bacteria.</title>
        <authorList>
            <person name="Speth D.R."/>
            <person name="Lagkouvardos I."/>
            <person name="Wang Y."/>
            <person name="Qian P.-Y."/>
            <person name="Dutilh B.E."/>
            <person name="Jetten M.S."/>
        </authorList>
    </citation>
    <scope>NUCLEOTIDE SEQUENCE [LARGE SCALE GENOMIC DNA]</scope>
    <source>
        <strain evidence="1">BSI-1</strain>
    </source>
</reference>
<protein>
    <submittedName>
        <fullName evidence="1">Uncharacterized protein</fullName>
    </submittedName>
</protein>
<dbReference type="EMBL" id="MAYW01000010">
    <property type="protein sequence ID" value="ODS34265.1"/>
    <property type="molecule type" value="Genomic_DNA"/>
</dbReference>